<dbReference type="Proteomes" id="UP000379480">
    <property type="component" value="Unassembled WGS sequence"/>
</dbReference>
<gene>
    <name evidence="1" type="ORF">PS723_02065</name>
</gene>
<proteinExistence type="predicted"/>
<dbReference type="AlphaFoldDB" id="A0A5E7CCK4"/>
<dbReference type="Pfam" id="PF09619">
    <property type="entry name" value="YscW"/>
    <property type="match status" value="1"/>
</dbReference>
<name>A0A5E7CCK4_PSEFL</name>
<dbReference type="InterPro" id="IPR039366">
    <property type="entry name" value="Pilotin"/>
</dbReference>
<dbReference type="RefSeq" id="WP_191636155.1">
    <property type="nucleotide sequence ID" value="NZ_CABVHY010000009.1"/>
</dbReference>
<protein>
    <recommendedName>
        <fullName evidence="3">Lipoprotein</fullName>
    </recommendedName>
</protein>
<accession>A0A5E7CCK4</accession>
<organism evidence="1 2">
    <name type="scientific">Pseudomonas fluorescens</name>
    <dbReference type="NCBI Taxonomy" id="294"/>
    <lineage>
        <taxon>Bacteria</taxon>
        <taxon>Pseudomonadati</taxon>
        <taxon>Pseudomonadota</taxon>
        <taxon>Gammaproteobacteria</taxon>
        <taxon>Pseudomonadales</taxon>
        <taxon>Pseudomonadaceae</taxon>
        <taxon>Pseudomonas</taxon>
    </lineage>
</organism>
<reference evidence="1 2" key="1">
    <citation type="submission" date="2019-09" db="EMBL/GenBank/DDBJ databases">
        <authorList>
            <person name="Chandra G."/>
            <person name="Truman W A."/>
        </authorList>
    </citation>
    <scope>NUCLEOTIDE SEQUENCE [LARGE SCALE GENOMIC DNA]</scope>
    <source>
        <strain evidence="1">PS723</strain>
    </source>
</reference>
<sequence>MTTMEKVRTLTLNFVYPEEVTSWEGVSANIVIRDITSPKKPVSIVVWGTNQLANALETMSFGVVNPSGLASYSISLELARDGSSLFSCSDYLFNIYWKDTDAENKGAPEQGTIYLNSPGILAVQPLILLKYPYPAVITLKLTEISESGASGDLLSESKFLEGSPRPFYVRYDKDNVKPGQRYKLTGSIKFANLEHSVRPVQRHHVLKPTRPTVSFGSPVITEHQTQPS</sequence>
<evidence type="ECO:0008006" key="3">
    <source>
        <dbReference type="Google" id="ProtNLM"/>
    </source>
</evidence>
<evidence type="ECO:0000313" key="2">
    <source>
        <dbReference type="Proteomes" id="UP000379480"/>
    </source>
</evidence>
<dbReference type="EMBL" id="CABVHY010000009">
    <property type="protein sequence ID" value="VVN93563.1"/>
    <property type="molecule type" value="Genomic_DNA"/>
</dbReference>
<evidence type="ECO:0000313" key="1">
    <source>
        <dbReference type="EMBL" id="VVN93563.1"/>
    </source>
</evidence>